<dbReference type="PANTHER" id="PTHR33332">
    <property type="entry name" value="REVERSE TRANSCRIPTASE DOMAIN-CONTAINING PROTEIN"/>
    <property type="match status" value="1"/>
</dbReference>
<feature type="domain" description="Reverse transcriptase" evidence="1">
    <location>
        <begin position="1"/>
        <end position="151"/>
    </location>
</feature>
<dbReference type="AlphaFoldDB" id="A0A0N4X6H5"/>
<dbReference type="Pfam" id="PF00078">
    <property type="entry name" value="RVT_1"/>
    <property type="match status" value="1"/>
</dbReference>
<reference evidence="4" key="1">
    <citation type="submission" date="2017-02" db="UniProtKB">
        <authorList>
            <consortium name="WormBaseParasite"/>
        </authorList>
    </citation>
    <scope>IDENTIFICATION</scope>
</reference>
<dbReference type="Proteomes" id="UP000268014">
    <property type="component" value="Unassembled WGS sequence"/>
</dbReference>
<sequence length="156" mass="17722">MHIANAASNRSGVLQGSTLSPILFTIYTVGLPELLKGCGEVCKQFADDVKVYRKVESIEDISSIRCFLDSILKWSDLWCLLLAPEKTVFMRICGSTLPRAYKLREHCLNKVLAVRDLGFHYYSKLSFSDHYEAIVTKAAFRTYRNFEGLTVKDEKS</sequence>
<organism evidence="4">
    <name type="scientific">Haemonchus placei</name>
    <name type="common">Barber's pole worm</name>
    <dbReference type="NCBI Taxonomy" id="6290"/>
    <lineage>
        <taxon>Eukaryota</taxon>
        <taxon>Metazoa</taxon>
        <taxon>Ecdysozoa</taxon>
        <taxon>Nematoda</taxon>
        <taxon>Chromadorea</taxon>
        <taxon>Rhabditida</taxon>
        <taxon>Rhabditina</taxon>
        <taxon>Rhabditomorpha</taxon>
        <taxon>Strongyloidea</taxon>
        <taxon>Trichostrongylidae</taxon>
        <taxon>Haemonchus</taxon>
    </lineage>
</organism>
<proteinExistence type="predicted"/>
<accession>A0A0N4X6H5</accession>
<name>A0A0N4X6H5_HAEPC</name>
<protein>
    <submittedName>
        <fullName evidence="4">Reverse transcriptase domain-containing protein</fullName>
    </submittedName>
</protein>
<evidence type="ECO:0000313" key="4">
    <source>
        <dbReference type="WBParaSite" id="HPLM_0001996701-mRNA-1"/>
    </source>
</evidence>
<evidence type="ECO:0000259" key="1">
    <source>
        <dbReference type="PROSITE" id="PS50878"/>
    </source>
</evidence>
<gene>
    <name evidence="2" type="ORF">HPLM_LOCUS19958</name>
</gene>
<dbReference type="OMA" id="IHSHACC"/>
<dbReference type="OrthoDB" id="426210at2759"/>
<dbReference type="PROSITE" id="PS50878">
    <property type="entry name" value="RT_POL"/>
    <property type="match status" value="1"/>
</dbReference>
<evidence type="ECO:0000313" key="3">
    <source>
        <dbReference type="Proteomes" id="UP000268014"/>
    </source>
</evidence>
<dbReference type="WBParaSite" id="HPLM_0001996701-mRNA-1">
    <property type="protein sequence ID" value="HPLM_0001996701-mRNA-1"/>
    <property type="gene ID" value="HPLM_0001996701"/>
</dbReference>
<dbReference type="InterPro" id="IPR000477">
    <property type="entry name" value="RT_dom"/>
</dbReference>
<keyword evidence="3" id="KW-1185">Reference proteome</keyword>
<reference evidence="2 3" key="2">
    <citation type="submission" date="2018-11" db="EMBL/GenBank/DDBJ databases">
        <authorList>
            <consortium name="Pathogen Informatics"/>
        </authorList>
    </citation>
    <scope>NUCLEOTIDE SEQUENCE [LARGE SCALE GENOMIC DNA]</scope>
    <source>
        <strain evidence="2 3">MHpl1</strain>
    </source>
</reference>
<dbReference type="EMBL" id="UZAF01021739">
    <property type="protein sequence ID" value="VDO80561.1"/>
    <property type="molecule type" value="Genomic_DNA"/>
</dbReference>
<evidence type="ECO:0000313" key="2">
    <source>
        <dbReference type="EMBL" id="VDO80561.1"/>
    </source>
</evidence>
<dbReference type="STRING" id="6290.A0A0N4X6H5"/>